<dbReference type="CDD" id="cd03572">
    <property type="entry name" value="ENTH_like_Tepsin"/>
    <property type="match status" value="1"/>
</dbReference>
<name>A0AAD9JDD2_9ANNE</name>
<feature type="region of interest" description="Disordered" evidence="5">
    <location>
        <begin position="264"/>
        <end position="306"/>
    </location>
</feature>
<organism evidence="7 8">
    <name type="scientific">Paralvinella palmiformis</name>
    <dbReference type="NCBI Taxonomy" id="53620"/>
    <lineage>
        <taxon>Eukaryota</taxon>
        <taxon>Metazoa</taxon>
        <taxon>Spiralia</taxon>
        <taxon>Lophotrochozoa</taxon>
        <taxon>Annelida</taxon>
        <taxon>Polychaeta</taxon>
        <taxon>Sedentaria</taxon>
        <taxon>Canalipalpata</taxon>
        <taxon>Terebellida</taxon>
        <taxon>Terebelliformia</taxon>
        <taxon>Alvinellidae</taxon>
        <taxon>Paralvinella</taxon>
    </lineage>
</organism>
<evidence type="ECO:0000256" key="1">
    <source>
        <dbReference type="ARBA" id="ARBA00004541"/>
    </source>
</evidence>
<sequence length="472" mass="51906">MDRPSESINSLKFVADKVCFMNKLSLLSKATSDDEKPTPGYMYQEICNLSMECESYCNDLLEYLVSRLNLKSYHVKLKVLRIMRFVVEKSNSEFGDKLKRRAHGIRDAIKFGGPPDPLHGNAPYILVRKEAKELCAILFDTEIVDGSHNNQSLSSSVSSPSSLLGGMGSGEFISSGSMQGFGNTTTQEQSLGASLVGGLKELAIKVLDPTVSNPVSEMPSSVDQVEFNKYRPVQVVDSLDNLTSQHCQSSNSACQPIRSHRTVKTHTPGVAGGGWEDSDEDEKNEQSATKGIIENKPLSSNDGNNKREDFGCNTPESCDFTMEHQLIKETINKEVTLLMRTCIDDFIKRCVAVNCSKVIEGIGDQMTGSSNTVQLHCLQLCESLLRTDLVSPDELATVCKLGLLNCYKSEHGQTKLKARKIIRILEKLCSNPDLILTRIPKADSVISQDGEESSFDFIKTPSAPSKTCPITQ</sequence>
<dbReference type="Proteomes" id="UP001208570">
    <property type="component" value="Unassembled WGS sequence"/>
</dbReference>
<comment type="subcellular location">
    <subcellularLocation>
        <location evidence="1">Cytoplasmic vesicle</location>
    </subcellularLocation>
    <subcellularLocation>
        <location evidence="2">Golgi apparatus</location>
        <location evidence="2">trans-Golgi network</location>
    </subcellularLocation>
</comment>
<evidence type="ECO:0000259" key="6">
    <source>
        <dbReference type="PROSITE" id="PS50942"/>
    </source>
</evidence>
<dbReference type="GO" id="GO:0031410">
    <property type="term" value="C:cytoplasmic vesicle"/>
    <property type="evidence" value="ECO:0007669"/>
    <property type="project" value="UniProtKB-SubCell"/>
</dbReference>
<evidence type="ECO:0000256" key="5">
    <source>
        <dbReference type="SAM" id="MobiDB-lite"/>
    </source>
</evidence>
<dbReference type="InterPro" id="IPR058028">
    <property type="entry name" value="Tepsin_VHS/ENTH-like"/>
</dbReference>
<reference evidence="7" key="1">
    <citation type="journal article" date="2023" name="Mol. Biol. Evol.">
        <title>Third-Generation Sequencing Reveals the Adaptive Role of the Epigenome in Three Deep-Sea Polychaetes.</title>
        <authorList>
            <person name="Perez M."/>
            <person name="Aroh O."/>
            <person name="Sun Y."/>
            <person name="Lan Y."/>
            <person name="Juniper S.K."/>
            <person name="Young C.R."/>
            <person name="Angers B."/>
            <person name="Qian P.Y."/>
        </authorList>
    </citation>
    <scope>NUCLEOTIDE SEQUENCE</scope>
    <source>
        <strain evidence="7">P08H-3</strain>
    </source>
</reference>
<evidence type="ECO:0000256" key="3">
    <source>
        <dbReference type="ARBA" id="ARBA00023034"/>
    </source>
</evidence>
<dbReference type="SUPFAM" id="SSF48464">
    <property type="entry name" value="ENTH/VHS domain"/>
    <property type="match status" value="1"/>
</dbReference>
<evidence type="ECO:0000256" key="4">
    <source>
        <dbReference type="ARBA" id="ARBA00023329"/>
    </source>
</evidence>
<dbReference type="Pfam" id="PF01417">
    <property type="entry name" value="ENTH"/>
    <property type="match status" value="1"/>
</dbReference>
<comment type="caution">
    <text evidence="7">The sequence shown here is derived from an EMBL/GenBank/DDBJ whole genome shotgun (WGS) entry which is preliminary data.</text>
</comment>
<dbReference type="AlphaFoldDB" id="A0AAD9JDD2"/>
<feature type="domain" description="ENTH" evidence="6">
    <location>
        <begin position="15"/>
        <end position="148"/>
    </location>
</feature>
<accession>A0AAD9JDD2</accession>
<gene>
    <name evidence="7" type="ORF">LSH36_394g02007</name>
</gene>
<evidence type="ECO:0000256" key="2">
    <source>
        <dbReference type="ARBA" id="ARBA00004601"/>
    </source>
</evidence>
<dbReference type="GO" id="GO:0032588">
    <property type="term" value="C:trans-Golgi network membrane"/>
    <property type="evidence" value="ECO:0007669"/>
    <property type="project" value="TreeGrafter"/>
</dbReference>
<dbReference type="InterPro" id="IPR008942">
    <property type="entry name" value="ENTH_VHS"/>
</dbReference>
<evidence type="ECO:0000313" key="8">
    <source>
        <dbReference type="Proteomes" id="UP001208570"/>
    </source>
</evidence>
<dbReference type="InterPro" id="IPR035802">
    <property type="entry name" value="ENTH/VHS_tepsin"/>
</dbReference>
<dbReference type="EMBL" id="JAODUP010000394">
    <property type="protein sequence ID" value="KAK2150707.1"/>
    <property type="molecule type" value="Genomic_DNA"/>
</dbReference>
<keyword evidence="3" id="KW-0333">Golgi apparatus</keyword>
<dbReference type="PROSITE" id="PS50942">
    <property type="entry name" value="ENTH"/>
    <property type="match status" value="1"/>
</dbReference>
<dbReference type="PANTHER" id="PTHR21514:SF0">
    <property type="entry name" value="AP-4 COMPLEX ACCESSORY SUBUNIT TEPSIN"/>
    <property type="match status" value="1"/>
</dbReference>
<dbReference type="Gene3D" id="1.25.40.90">
    <property type="match status" value="1"/>
</dbReference>
<protein>
    <recommendedName>
        <fullName evidence="6">ENTH domain-containing protein</fullName>
    </recommendedName>
</protein>
<dbReference type="Pfam" id="PF25827">
    <property type="entry name" value="TVHS-like"/>
    <property type="match status" value="1"/>
</dbReference>
<dbReference type="InterPro" id="IPR039273">
    <property type="entry name" value="TEPSIN"/>
</dbReference>
<dbReference type="InterPro" id="IPR013809">
    <property type="entry name" value="ENTH"/>
</dbReference>
<evidence type="ECO:0000313" key="7">
    <source>
        <dbReference type="EMBL" id="KAK2150707.1"/>
    </source>
</evidence>
<keyword evidence="8" id="KW-1185">Reference proteome</keyword>
<dbReference type="PANTHER" id="PTHR21514">
    <property type="entry name" value="AP-4 COMPLEX ACCESSORY SUBUNIT TEPSIN"/>
    <property type="match status" value="1"/>
</dbReference>
<keyword evidence="4" id="KW-0968">Cytoplasmic vesicle</keyword>
<proteinExistence type="predicted"/>